<evidence type="ECO:0000313" key="2">
    <source>
        <dbReference type="EMBL" id="VTN13645.1"/>
    </source>
</evidence>
<name>A0A4U9DCE5_RAOTE</name>
<dbReference type="Pfam" id="PF13954">
    <property type="entry name" value="PapC_N"/>
    <property type="match status" value="1"/>
</dbReference>
<accession>A0A4U9DCE5</accession>
<proteinExistence type="predicted"/>
<dbReference type="AlphaFoldDB" id="A0A4U9DCE5"/>
<organism evidence="2 3">
    <name type="scientific">Raoultella terrigena</name>
    <name type="common">Klebsiella terrigena</name>
    <dbReference type="NCBI Taxonomy" id="577"/>
    <lineage>
        <taxon>Bacteria</taxon>
        <taxon>Pseudomonadati</taxon>
        <taxon>Pseudomonadota</taxon>
        <taxon>Gammaproteobacteria</taxon>
        <taxon>Enterobacterales</taxon>
        <taxon>Enterobacteriaceae</taxon>
        <taxon>Klebsiella/Raoultella group</taxon>
        <taxon>Raoultella</taxon>
    </lineage>
</organism>
<feature type="domain" description="PapC N-terminal" evidence="1">
    <location>
        <begin position="36"/>
        <end position="95"/>
    </location>
</feature>
<dbReference type="SUPFAM" id="SSF141729">
    <property type="entry name" value="FimD N-terminal domain-like"/>
    <property type="match status" value="1"/>
</dbReference>
<dbReference type="EMBL" id="CABDVU010000001">
    <property type="protein sequence ID" value="VTN13645.1"/>
    <property type="molecule type" value="Genomic_DNA"/>
</dbReference>
<reference evidence="2 3" key="1">
    <citation type="submission" date="2019-04" db="EMBL/GenBank/DDBJ databases">
        <authorList>
            <consortium name="Pathogen Informatics"/>
        </authorList>
    </citation>
    <scope>NUCLEOTIDE SEQUENCE [LARGE SCALE GENOMIC DNA]</scope>
    <source>
        <strain evidence="2 3">NCTC9185</strain>
    </source>
</reference>
<protein>
    <submittedName>
        <fullName evidence="2">Outer membrane usher protein</fullName>
    </submittedName>
</protein>
<dbReference type="InterPro" id="IPR037224">
    <property type="entry name" value="PapC_N_sf"/>
</dbReference>
<dbReference type="Gene3D" id="3.10.20.410">
    <property type="match status" value="1"/>
</dbReference>
<dbReference type="InterPro" id="IPR025885">
    <property type="entry name" value="PapC_N"/>
</dbReference>
<dbReference type="Proteomes" id="UP000339249">
    <property type="component" value="Unassembled WGS sequence"/>
</dbReference>
<evidence type="ECO:0000313" key="3">
    <source>
        <dbReference type="Proteomes" id="UP000339249"/>
    </source>
</evidence>
<evidence type="ECO:0000259" key="1">
    <source>
        <dbReference type="Pfam" id="PF13954"/>
    </source>
</evidence>
<gene>
    <name evidence="2" type="ORF">NCTC9185_05682</name>
</gene>
<sequence length="99" mass="10991">MPIEHKDYFRLSTLCIAIITIMTASIHTTVNAREFFDPAFITSANGGDASNVPDLSIYQSVNAQAPGDYRVDVVFNGRYVETKNVKFVATERSSRLDNS</sequence>